<protein>
    <submittedName>
        <fullName evidence="1">Uncharacterized protein</fullName>
    </submittedName>
</protein>
<dbReference type="InterPro" id="IPR032466">
    <property type="entry name" value="Metal_Hydrolase"/>
</dbReference>
<dbReference type="AlphaFoldDB" id="A0AAD7EY62"/>
<evidence type="ECO:0000313" key="2">
    <source>
        <dbReference type="Proteomes" id="UP001218218"/>
    </source>
</evidence>
<proteinExistence type="predicted"/>
<dbReference type="Gene3D" id="3.20.20.140">
    <property type="entry name" value="Metal-dependent hydrolases"/>
    <property type="match status" value="1"/>
</dbReference>
<feature type="non-terminal residue" evidence="1">
    <location>
        <position position="114"/>
    </location>
</feature>
<organism evidence="1 2">
    <name type="scientific">Mycena albidolilacea</name>
    <dbReference type="NCBI Taxonomy" id="1033008"/>
    <lineage>
        <taxon>Eukaryota</taxon>
        <taxon>Fungi</taxon>
        <taxon>Dikarya</taxon>
        <taxon>Basidiomycota</taxon>
        <taxon>Agaricomycotina</taxon>
        <taxon>Agaricomycetes</taxon>
        <taxon>Agaricomycetidae</taxon>
        <taxon>Agaricales</taxon>
        <taxon>Marasmiineae</taxon>
        <taxon>Mycenaceae</taxon>
        <taxon>Mycena</taxon>
    </lineage>
</organism>
<reference evidence="1" key="1">
    <citation type="submission" date="2023-03" db="EMBL/GenBank/DDBJ databases">
        <title>Massive genome expansion in bonnet fungi (Mycena s.s.) driven by repeated elements and novel gene families across ecological guilds.</title>
        <authorList>
            <consortium name="Lawrence Berkeley National Laboratory"/>
            <person name="Harder C.B."/>
            <person name="Miyauchi S."/>
            <person name="Viragh M."/>
            <person name="Kuo A."/>
            <person name="Thoen E."/>
            <person name="Andreopoulos B."/>
            <person name="Lu D."/>
            <person name="Skrede I."/>
            <person name="Drula E."/>
            <person name="Henrissat B."/>
            <person name="Morin E."/>
            <person name="Kohler A."/>
            <person name="Barry K."/>
            <person name="LaButti K."/>
            <person name="Morin E."/>
            <person name="Salamov A."/>
            <person name="Lipzen A."/>
            <person name="Mereny Z."/>
            <person name="Hegedus B."/>
            <person name="Baldrian P."/>
            <person name="Stursova M."/>
            <person name="Weitz H."/>
            <person name="Taylor A."/>
            <person name="Grigoriev I.V."/>
            <person name="Nagy L.G."/>
            <person name="Martin F."/>
            <person name="Kauserud H."/>
        </authorList>
    </citation>
    <scope>NUCLEOTIDE SEQUENCE</scope>
    <source>
        <strain evidence="1">CBHHK002</strain>
    </source>
</reference>
<name>A0AAD7EY62_9AGAR</name>
<dbReference type="Proteomes" id="UP001218218">
    <property type="component" value="Unassembled WGS sequence"/>
</dbReference>
<evidence type="ECO:0000313" key="1">
    <source>
        <dbReference type="EMBL" id="KAJ7354165.1"/>
    </source>
</evidence>
<feature type="non-terminal residue" evidence="1">
    <location>
        <position position="1"/>
    </location>
</feature>
<accession>A0AAD7EY62</accession>
<dbReference type="PANTHER" id="PTHR22642:SF2">
    <property type="entry name" value="PROTEIN LONG AFTER FAR-RED 3"/>
    <property type="match status" value="1"/>
</dbReference>
<comment type="caution">
    <text evidence="1">The sequence shown here is derived from an EMBL/GenBank/DDBJ whole genome shotgun (WGS) entry which is preliminary data.</text>
</comment>
<dbReference type="EMBL" id="JARIHO010000010">
    <property type="protein sequence ID" value="KAJ7354165.1"/>
    <property type="molecule type" value="Genomic_DNA"/>
</dbReference>
<keyword evidence="2" id="KW-1185">Reference proteome</keyword>
<dbReference type="SUPFAM" id="SSF51556">
    <property type="entry name" value="Metallo-dependent hydrolases"/>
    <property type="match status" value="1"/>
</dbReference>
<sequence>FFIQGALRTGGSALYELYTENPTTSVVIRLAPDVLFDFIPRFHRDGRQVQCACNQHAIGDRAKGIVLDAFEVSLQGMNVSALRPRLEHAQLMGKANMQRLGRLGVIASVQPRHA</sequence>
<dbReference type="PANTHER" id="PTHR22642">
    <property type="entry name" value="IMIDAZOLONEPROPIONASE"/>
    <property type="match status" value="1"/>
</dbReference>
<gene>
    <name evidence="1" type="ORF">DFH08DRAFT_659990</name>
</gene>